<feature type="transmembrane region" description="Helical" evidence="8">
    <location>
        <begin position="548"/>
        <end position="570"/>
    </location>
</feature>
<dbReference type="InterPro" id="IPR000109">
    <property type="entry name" value="POT_fam"/>
</dbReference>
<evidence type="ECO:0000256" key="8">
    <source>
        <dbReference type="SAM" id="Phobius"/>
    </source>
</evidence>
<dbReference type="EMBL" id="JASBNA010000005">
    <property type="protein sequence ID" value="KAK7691936.1"/>
    <property type="molecule type" value="Genomic_DNA"/>
</dbReference>
<evidence type="ECO:0000256" key="5">
    <source>
        <dbReference type="ARBA" id="ARBA00022989"/>
    </source>
</evidence>
<feature type="transmembrane region" description="Helical" evidence="8">
    <location>
        <begin position="234"/>
        <end position="256"/>
    </location>
</feature>
<dbReference type="PROSITE" id="PS01022">
    <property type="entry name" value="PTR2_1"/>
    <property type="match status" value="1"/>
</dbReference>
<sequence>MATIEKKAVEDHALEKVSSSEKSDYESDHSDKIIEGSEGVTEHEYATLRKVSDTLPYASFLVAFVEFAERWTYYGTTNSFNNYIRAPLPPGSTTGAVPLANRANGVAGALGQGVQKSFAIRTFNTFWVYCTPFLGGIIADTMWGRWKTIMVFSIVCLCGHIVLVGSSTPASLQHTDVALGLLILSIVIMGIGAGAIKANVSPMIAEQYTGKLRKETLPSGEVVIRDPGVTYQRIYMWFYAAINFGSCGAISAAFIARDHGYWQSYLVPTCIFACVPAVLIFGKKYYVVTEPRGSVLLETVRVVSLCMGPAWSLNPLQTIRNMRAPTFWDPARPNHYSEGTAPEKITWDNEFVDEVYRTVKACQVFLFFPFFWLCYSQIDGNLGTVAASMTLNGTPNDLIQNLNPISIIVMIPILDFGVYPLLRRWKINFSPIKRITFGFIVAGLAMLYAAVLQKFIYETSPCHDNQPSECVDAQDEPLQSPLNVWIVSGPYILVGLAEIFASITSLEYAFTKAPKRMKSVVNAFSQFQTAVSSALNFALTAVNVEQRFTWLFGSFGITAWVIGLLFYITFYQLDKQELELNMIGTTDRDGFKDEKDRPEKV</sequence>
<keyword evidence="5 8" id="KW-1133">Transmembrane helix</keyword>
<dbReference type="SUPFAM" id="SSF103473">
    <property type="entry name" value="MFS general substrate transporter"/>
    <property type="match status" value="1"/>
</dbReference>
<accession>A0AAW0GQU4</accession>
<evidence type="ECO:0000313" key="10">
    <source>
        <dbReference type="Proteomes" id="UP001385951"/>
    </source>
</evidence>
<proteinExistence type="inferred from homology"/>
<evidence type="ECO:0000313" key="9">
    <source>
        <dbReference type="EMBL" id="KAK7691936.1"/>
    </source>
</evidence>
<feature type="transmembrane region" description="Helical" evidence="8">
    <location>
        <begin position="398"/>
        <end position="422"/>
    </location>
</feature>
<dbReference type="Pfam" id="PF00854">
    <property type="entry name" value="PTR2"/>
    <property type="match status" value="1"/>
</dbReference>
<dbReference type="InterPro" id="IPR036259">
    <property type="entry name" value="MFS_trans_sf"/>
</dbReference>
<reference evidence="9 10" key="1">
    <citation type="submission" date="2022-09" db="EMBL/GenBank/DDBJ databases">
        <authorList>
            <person name="Palmer J.M."/>
        </authorList>
    </citation>
    <scope>NUCLEOTIDE SEQUENCE [LARGE SCALE GENOMIC DNA]</scope>
    <source>
        <strain evidence="9 10">DSM 7382</strain>
    </source>
</reference>
<dbReference type="GO" id="GO:0071916">
    <property type="term" value="F:dipeptide transmembrane transporter activity"/>
    <property type="evidence" value="ECO:0007669"/>
    <property type="project" value="UniProtKB-ARBA"/>
</dbReference>
<comment type="similarity">
    <text evidence="2">Belongs to the major facilitator superfamily. Proton-dependent oligopeptide transporter (POT/PTR) (TC 2.A.17) family.</text>
</comment>
<organism evidence="9 10">
    <name type="scientific">Cerrena zonata</name>
    <dbReference type="NCBI Taxonomy" id="2478898"/>
    <lineage>
        <taxon>Eukaryota</taxon>
        <taxon>Fungi</taxon>
        <taxon>Dikarya</taxon>
        <taxon>Basidiomycota</taxon>
        <taxon>Agaricomycotina</taxon>
        <taxon>Agaricomycetes</taxon>
        <taxon>Polyporales</taxon>
        <taxon>Cerrenaceae</taxon>
        <taxon>Cerrena</taxon>
    </lineage>
</organism>
<dbReference type="FunFam" id="1.20.1250.20:FF:000085">
    <property type="entry name" value="MFS peptide transporter Ptr2"/>
    <property type="match status" value="1"/>
</dbReference>
<feature type="transmembrane region" description="Helical" evidence="8">
    <location>
        <begin position="361"/>
        <end position="378"/>
    </location>
</feature>
<feature type="transmembrane region" description="Helical" evidence="8">
    <location>
        <begin position="434"/>
        <end position="451"/>
    </location>
</feature>
<gene>
    <name evidence="9" type="ORF">QCA50_005341</name>
</gene>
<dbReference type="AlphaFoldDB" id="A0AAW0GQU4"/>
<dbReference type="GO" id="GO:0005886">
    <property type="term" value="C:plasma membrane"/>
    <property type="evidence" value="ECO:0007669"/>
    <property type="project" value="UniProtKB-ARBA"/>
</dbReference>
<keyword evidence="4 8" id="KW-0812">Transmembrane</keyword>
<feature type="transmembrane region" description="Helical" evidence="8">
    <location>
        <begin position="484"/>
        <end position="508"/>
    </location>
</feature>
<protein>
    <submittedName>
        <fullName evidence="9">Uncharacterized protein</fullName>
    </submittedName>
</protein>
<keyword evidence="3" id="KW-0813">Transport</keyword>
<evidence type="ECO:0000256" key="3">
    <source>
        <dbReference type="ARBA" id="ARBA00022448"/>
    </source>
</evidence>
<dbReference type="Proteomes" id="UP001385951">
    <property type="component" value="Unassembled WGS sequence"/>
</dbReference>
<comment type="caution">
    <text evidence="9">The sequence shown here is derived from an EMBL/GenBank/DDBJ whole genome shotgun (WGS) entry which is preliminary data.</text>
</comment>
<feature type="transmembrane region" description="Helical" evidence="8">
    <location>
        <begin position="262"/>
        <end position="282"/>
    </location>
</feature>
<evidence type="ECO:0000256" key="6">
    <source>
        <dbReference type="ARBA" id="ARBA00023136"/>
    </source>
</evidence>
<evidence type="ECO:0000256" key="1">
    <source>
        <dbReference type="ARBA" id="ARBA00004141"/>
    </source>
</evidence>
<evidence type="ECO:0000256" key="4">
    <source>
        <dbReference type="ARBA" id="ARBA00022692"/>
    </source>
</evidence>
<dbReference type="Gene3D" id="1.20.1250.20">
    <property type="entry name" value="MFS general substrate transporter like domains"/>
    <property type="match status" value="1"/>
</dbReference>
<feature type="transmembrane region" description="Helical" evidence="8">
    <location>
        <begin position="148"/>
        <end position="165"/>
    </location>
</feature>
<dbReference type="InterPro" id="IPR018456">
    <property type="entry name" value="PTR2_symporter_CS"/>
</dbReference>
<evidence type="ECO:0000256" key="2">
    <source>
        <dbReference type="ARBA" id="ARBA00005982"/>
    </source>
</evidence>
<keyword evidence="6 8" id="KW-0472">Membrane</keyword>
<comment type="subcellular location">
    <subcellularLocation>
        <location evidence="1">Membrane</location>
        <topology evidence="1">Multi-pass membrane protein</topology>
    </subcellularLocation>
</comment>
<feature type="transmembrane region" description="Helical" evidence="8">
    <location>
        <begin position="177"/>
        <end position="196"/>
    </location>
</feature>
<keyword evidence="10" id="KW-1185">Reference proteome</keyword>
<evidence type="ECO:0000256" key="7">
    <source>
        <dbReference type="SAM" id="MobiDB-lite"/>
    </source>
</evidence>
<dbReference type="PANTHER" id="PTHR11654">
    <property type="entry name" value="OLIGOPEPTIDE TRANSPORTER-RELATED"/>
    <property type="match status" value="1"/>
</dbReference>
<name>A0AAW0GQU4_9APHY</name>
<feature type="region of interest" description="Disordered" evidence="7">
    <location>
        <begin position="1"/>
        <end position="33"/>
    </location>
</feature>